<dbReference type="Pfam" id="PF02538">
    <property type="entry name" value="Hydantoinase_B"/>
    <property type="match status" value="1"/>
</dbReference>
<dbReference type="GO" id="GO:0017168">
    <property type="term" value="F:5-oxoprolinase (ATP-hydrolyzing) activity"/>
    <property type="evidence" value="ECO:0007669"/>
    <property type="project" value="TreeGrafter"/>
</dbReference>
<evidence type="ECO:0000313" key="3">
    <source>
        <dbReference type="Proteomes" id="UP000199647"/>
    </source>
</evidence>
<dbReference type="InterPro" id="IPR045079">
    <property type="entry name" value="Oxoprolinase-like"/>
</dbReference>
<dbReference type="RefSeq" id="WP_177176671.1">
    <property type="nucleotide sequence ID" value="NZ_FOFG01000001.1"/>
</dbReference>
<dbReference type="EMBL" id="FOFG01000001">
    <property type="protein sequence ID" value="SEP84376.1"/>
    <property type="molecule type" value="Genomic_DNA"/>
</dbReference>
<gene>
    <name evidence="2" type="ORF">SAMN05216548_101621</name>
</gene>
<evidence type="ECO:0000259" key="1">
    <source>
        <dbReference type="Pfam" id="PF02538"/>
    </source>
</evidence>
<dbReference type="PANTHER" id="PTHR11365:SF23">
    <property type="entry name" value="HYPOTHETICAL 5-OXOPROLINASE (EUROFUNG)-RELATED"/>
    <property type="match status" value="1"/>
</dbReference>
<feature type="domain" description="Hydantoinase B/oxoprolinase" evidence="1">
    <location>
        <begin position="11"/>
        <end position="534"/>
    </location>
</feature>
<dbReference type="GO" id="GO:0005829">
    <property type="term" value="C:cytosol"/>
    <property type="evidence" value="ECO:0007669"/>
    <property type="project" value="TreeGrafter"/>
</dbReference>
<evidence type="ECO:0000313" key="2">
    <source>
        <dbReference type="EMBL" id="SEP84376.1"/>
    </source>
</evidence>
<organism evidence="2 3">
    <name type="scientific">Faunimonas pinastri</name>
    <dbReference type="NCBI Taxonomy" id="1855383"/>
    <lineage>
        <taxon>Bacteria</taxon>
        <taxon>Pseudomonadati</taxon>
        <taxon>Pseudomonadota</taxon>
        <taxon>Alphaproteobacteria</taxon>
        <taxon>Hyphomicrobiales</taxon>
        <taxon>Afifellaceae</taxon>
        <taxon>Faunimonas</taxon>
    </lineage>
</organism>
<sequence length="570" mass="60094">MNAASSRLAPNPLTLAVVRNKLKAISEEMVETMTRTCFSPILNQNQDFSAVLLDAEIRTVAQAERVPIHMGAMPLAVRMMADAFRGDLAEGDVLMANDPFWGGSHLPDVTLAMPFFHAGEIAFWVALRAHQGDIGGISAGGYSAAAREIWQEGLRLPPVKLVDGGRLRKDILRLVATNSRKPEDLEGDLLAQLAAVRIGHARLSELFTRYRGEEVAGCVQAMLDGGEAVMRAMLAGCREGRHSGLSHMEFAQAPGGLLPIPVTVTIDNGRAVVDLTECPDQVAAFINSPFANTRAAVMVAFLYFSGDDQGLNDGSARAIEIRTRKGSLLDPVSPAPVGACTSSTACALIEALLQALEGADPARAIGGFARRFRFALAGQDRGGRPFIWHYFFNKGGTGGNAEHDGWANIGGLHNPGGTPSPSVERTEAAYPLLVEEYSLLTDSGGAGTRRGGLGGRLRLRYVGDRPAVLNASGEGVLVPPFASQGGTAGPGHAYSVEHGDGCIDRLGVHDSGVAIEPGATIVCISAGGGGHGDPANRPRDAVRRDVAYGYVSEGAARTVYDWQVEATGKT</sequence>
<dbReference type="PANTHER" id="PTHR11365">
    <property type="entry name" value="5-OXOPROLINASE RELATED"/>
    <property type="match status" value="1"/>
</dbReference>
<accession>A0A1H9B5R8</accession>
<proteinExistence type="predicted"/>
<protein>
    <submittedName>
        <fullName evidence="2">N-methylhydantoinase B</fullName>
    </submittedName>
</protein>
<dbReference type="Proteomes" id="UP000199647">
    <property type="component" value="Unassembled WGS sequence"/>
</dbReference>
<keyword evidence="3" id="KW-1185">Reference proteome</keyword>
<dbReference type="GO" id="GO:0006749">
    <property type="term" value="P:glutathione metabolic process"/>
    <property type="evidence" value="ECO:0007669"/>
    <property type="project" value="TreeGrafter"/>
</dbReference>
<name>A0A1H9B5R8_9HYPH</name>
<dbReference type="InterPro" id="IPR003692">
    <property type="entry name" value="Hydantoinase_B"/>
</dbReference>
<dbReference type="AlphaFoldDB" id="A0A1H9B5R8"/>
<dbReference type="STRING" id="1855383.SAMN05216548_101621"/>
<reference evidence="2 3" key="1">
    <citation type="submission" date="2016-10" db="EMBL/GenBank/DDBJ databases">
        <authorList>
            <person name="de Groot N.N."/>
        </authorList>
    </citation>
    <scope>NUCLEOTIDE SEQUENCE [LARGE SCALE GENOMIC DNA]</scope>
    <source>
        <strain evidence="2 3">A52C2</strain>
    </source>
</reference>